<keyword evidence="2" id="KW-1185">Reference proteome</keyword>
<dbReference type="Gene3D" id="3.40.630.30">
    <property type="match status" value="1"/>
</dbReference>
<dbReference type="InterPro" id="IPR016181">
    <property type="entry name" value="Acyl_CoA_acyltransferase"/>
</dbReference>
<proteinExistence type="predicted"/>
<evidence type="ECO:0000313" key="2">
    <source>
        <dbReference type="Proteomes" id="UP001595685"/>
    </source>
</evidence>
<evidence type="ECO:0000313" key="1">
    <source>
        <dbReference type="EMBL" id="MFC3687930.1"/>
    </source>
</evidence>
<sequence>MSIPALQDRTDMHVRLVVDPRGDELEAARACEADVFDERFDDGRAVLDDWFASHEDRSVFVCLLDASGRAVAAARCILPGPSGLKLDESLVDDWQVDPAAAASAVGLDPSTTWEVATISVRRRAEGVGQVWTAALLHGLLELTRVNRATAVVAVLDDVARALLARAGVTFQTFPGCGPRPYCGSPSSTPVWTDLDAMRRHQRLTQPESYRLVTLGSGLHGVELPGAEAFLLQEQVLDLRPAPARLLAG</sequence>
<dbReference type="RefSeq" id="WP_340291204.1">
    <property type="nucleotide sequence ID" value="NZ_JBBEOI010000033.1"/>
</dbReference>
<gene>
    <name evidence="1" type="ORF">ACFOLH_06200</name>
</gene>
<dbReference type="EMBL" id="JBHRWW010000003">
    <property type="protein sequence ID" value="MFC3687930.1"/>
    <property type="molecule type" value="Genomic_DNA"/>
</dbReference>
<comment type="caution">
    <text evidence="1">The sequence shown here is derived from an EMBL/GenBank/DDBJ whole genome shotgun (WGS) entry which is preliminary data.</text>
</comment>
<name>A0ABV7WDX2_9MICO</name>
<dbReference type="SUPFAM" id="SSF55729">
    <property type="entry name" value="Acyl-CoA N-acyltransferases (Nat)"/>
    <property type="match status" value="1"/>
</dbReference>
<reference evidence="2" key="1">
    <citation type="journal article" date="2019" name="Int. J. Syst. Evol. Microbiol.">
        <title>The Global Catalogue of Microorganisms (GCM) 10K type strain sequencing project: providing services to taxonomists for standard genome sequencing and annotation.</title>
        <authorList>
            <consortium name="The Broad Institute Genomics Platform"/>
            <consortium name="The Broad Institute Genome Sequencing Center for Infectious Disease"/>
            <person name="Wu L."/>
            <person name="Ma J."/>
        </authorList>
    </citation>
    <scope>NUCLEOTIDE SEQUENCE [LARGE SCALE GENOMIC DNA]</scope>
    <source>
        <strain evidence="2">NCAIM B.02333</strain>
    </source>
</reference>
<protein>
    <recommendedName>
        <fullName evidence="3">N-acetyltransferase domain-containing protein</fullName>
    </recommendedName>
</protein>
<dbReference type="Proteomes" id="UP001595685">
    <property type="component" value="Unassembled WGS sequence"/>
</dbReference>
<organism evidence="1 2">
    <name type="scientific">Aquipuribacter hungaricus</name>
    <dbReference type="NCBI Taxonomy" id="545624"/>
    <lineage>
        <taxon>Bacteria</taxon>
        <taxon>Bacillati</taxon>
        <taxon>Actinomycetota</taxon>
        <taxon>Actinomycetes</taxon>
        <taxon>Micrococcales</taxon>
        <taxon>Intrasporangiaceae</taxon>
        <taxon>Aquipuribacter</taxon>
    </lineage>
</organism>
<accession>A0ABV7WDX2</accession>
<evidence type="ECO:0008006" key="3">
    <source>
        <dbReference type="Google" id="ProtNLM"/>
    </source>
</evidence>